<reference evidence="5 6" key="1">
    <citation type="journal article" date="2023" name="Nucleic Acids Res.">
        <title>The hologenome of Daphnia magna reveals possible DNA methylation and microbiome-mediated evolution of the host genome.</title>
        <authorList>
            <person name="Chaturvedi A."/>
            <person name="Li X."/>
            <person name="Dhandapani V."/>
            <person name="Marshall H."/>
            <person name="Kissane S."/>
            <person name="Cuenca-Cambronero M."/>
            <person name="Asole G."/>
            <person name="Calvet F."/>
            <person name="Ruiz-Romero M."/>
            <person name="Marangio P."/>
            <person name="Guigo R."/>
            <person name="Rago D."/>
            <person name="Mirbahai L."/>
            <person name="Eastwood N."/>
            <person name="Colbourne J.K."/>
            <person name="Zhou J."/>
            <person name="Mallon E."/>
            <person name="Orsini L."/>
        </authorList>
    </citation>
    <scope>NUCLEOTIDE SEQUENCE [LARGE SCALE GENOMIC DNA]</scope>
    <source>
        <strain evidence="5">LRV0_1</strain>
    </source>
</reference>
<dbReference type="Gene3D" id="3.30.420.10">
    <property type="entry name" value="Ribonuclease H-like superfamily/Ribonuclease H"/>
    <property type="match status" value="1"/>
</dbReference>
<dbReference type="InterPro" id="IPR044876">
    <property type="entry name" value="HRDC_dom_sf"/>
</dbReference>
<keyword evidence="2" id="KW-0539">Nucleus</keyword>
<evidence type="ECO:0000313" key="5">
    <source>
        <dbReference type="EMBL" id="KAK4026872.1"/>
    </source>
</evidence>
<comment type="subcellular location">
    <subcellularLocation>
        <location evidence="1">Nucleus</location>
    </subcellularLocation>
</comment>
<evidence type="ECO:0000256" key="1">
    <source>
        <dbReference type="ARBA" id="ARBA00004123"/>
    </source>
</evidence>
<feature type="compositionally biased region" description="Basic and acidic residues" evidence="3">
    <location>
        <begin position="496"/>
        <end position="509"/>
    </location>
</feature>
<dbReference type="SMART" id="SM00474">
    <property type="entry name" value="35EXOc"/>
    <property type="match status" value="1"/>
</dbReference>
<dbReference type="SUPFAM" id="SSF53098">
    <property type="entry name" value="Ribonuclease H-like"/>
    <property type="match status" value="1"/>
</dbReference>
<dbReference type="PANTHER" id="PTHR12124:SF47">
    <property type="entry name" value="EXOSOME COMPONENT 10"/>
    <property type="match status" value="1"/>
</dbReference>
<accession>A0ABR0AP31</accession>
<dbReference type="InterPro" id="IPR045092">
    <property type="entry name" value="Rrp6-like"/>
</dbReference>
<dbReference type="Pfam" id="PF01612">
    <property type="entry name" value="DNA_pol_A_exo1"/>
    <property type="match status" value="1"/>
</dbReference>
<dbReference type="SMART" id="SM00341">
    <property type="entry name" value="HRDC"/>
    <property type="match status" value="1"/>
</dbReference>
<keyword evidence="6" id="KW-1185">Reference proteome</keyword>
<evidence type="ECO:0000259" key="4">
    <source>
        <dbReference type="PROSITE" id="PS50967"/>
    </source>
</evidence>
<dbReference type="InterPro" id="IPR010997">
    <property type="entry name" value="HRDC-like_sf"/>
</dbReference>
<dbReference type="PANTHER" id="PTHR12124">
    <property type="entry name" value="POLYMYOSITIS/SCLERODERMA AUTOANTIGEN-RELATED"/>
    <property type="match status" value="1"/>
</dbReference>
<dbReference type="InterPro" id="IPR012337">
    <property type="entry name" value="RNaseH-like_sf"/>
</dbReference>
<dbReference type="PROSITE" id="PS50967">
    <property type="entry name" value="HRDC"/>
    <property type="match status" value="1"/>
</dbReference>
<dbReference type="InterPro" id="IPR002121">
    <property type="entry name" value="HRDC_dom"/>
</dbReference>
<gene>
    <name evidence="5" type="ORF">OUZ56_015898</name>
</gene>
<name>A0ABR0AP31_9CRUS</name>
<dbReference type="Pfam" id="PF00570">
    <property type="entry name" value="HRDC"/>
    <property type="match status" value="1"/>
</dbReference>
<dbReference type="InterPro" id="IPR002562">
    <property type="entry name" value="3'-5'_exonuclease_dom"/>
</dbReference>
<feature type="region of interest" description="Disordered" evidence="3">
    <location>
        <begin position="429"/>
        <end position="452"/>
    </location>
</feature>
<dbReference type="InterPro" id="IPR036397">
    <property type="entry name" value="RNaseH_sf"/>
</dbReference>
<feature type="compositionally biased region" description="Polar residues" evidence="3">
    <location>
        <begin position="1"/>
        <end position="13"/>
    </location>
</feature>
<dbReference type="Gene3D" id="1.10.150.80">
    <property type="entry name" value="HRDC domain"/>
    <property type="match status" value="1"/>
</dbReference>
<feature type="region of interest" description="Disordered" evidence="3">
    <location>
        <begin position="1"/>
        <end position="25"/>
    </location>
</feature>
<evidence type="ECO:0000256" key="3">
    <source>
        <dbReference type="SAM" id="MobiDB-lite"/>
    </source>
</evidence>
<organism evidence="5 6">
    <name type="scientific">Daphnia magna</name>
    <dbReference type="NCBI Taxonomy" id="35525"/>
    <lineage>
        <taxon>Eukaryota</taxon>
        <taxon>Metazoa</taxon>
        <taxon>Ecdysozoa</taxon>
        <taxon>Arthropoda</taxon>
        <taxon>Crustacea</taxon>
        <taxon>Branchiopoda</taxon>
        <taxon>Diplostraca</taxon>
        <taxon>Cladocera</taxon>
        <taxon>Anomopoda</taxon>
        <taxon>Daphniidae</taxon>
        <taxon>Daphnia</taxon>
    </lineage>
</organism>
<feature type="domain" description="HRDC" evidence="4">
    <location>
        <begin position="350"/>
        <end position="429"/>
    </location>
</feature>
<evidence type="ECO:0000256" key="2">
    <source>
        <dbReference type="ARBA" id="ARBA00023242"/>
    </source>
</evidence>
<feature type="region of interest" description="Disordered" evidence="3">
    <location>
        <begin position="496"/>
        <end position="515"/>
    </location>
</feature>
<feature type="compositionally biased region" description="Basic and acidic residues" evidence="3">
    <location>
        <begin position="433"/>
        <end position="446"/>
    </location>
</feature>
<proteinExistence type="predicted"/>
<evidence type="ECO:0000313" key="6">
    <source>
        <dbReference type="Proteomes" id="UP001234178"/>
    </source>
</evidence>
<comment type="caution">
    <text evidence="5">The sequence shown here is derived from an EMBL/GenBank/DDBJ whole genome shotgun (WGS) entry which is preliminary data.</text>
</comment>
<sequence>MAGAVKSNSTSQARIKAKDKTDIPKPQVNFKEKINNDPQPFLHKLKEKPYSLKPLSFQERDSHPYEFELENFTPDPIFLDVKNDIPLLPLSKTPLIMIDSTEGFEHLLQDLLLQTVIAVDLEHHDSRSYQGITCLMQISTGKSDYIVDTLKLWDQLQPLNQVFCNPKILKVASIFHAAENDVVWLQRDFGIYVVNLFDTCQAASLLRLKRKGLAFLLQHYCQIRISKSYQRADWRIRPLSKEMLNYARGDTHYLIYIYERLKQDLNSGQFYGKLDGSSIRKEGKEGLLKKCHELKRSKASKTTANDTGVKRMLEVWKNSRSICLRRYKIPPKEKYLKSYSKLIEKDKNFNRQQLYALQELCAWRDRVARDEDESPNFVVPNYMLVTMTHHLPNNPQHLLRCCSYAPFVQQHLLHIHGIMLKARELDISSTTTKETRTTSETKEQFKKDRKRKSTFSFAETSQRLTKKRAIGDVSSIAKKSVLVTKTHRVELTNLACEKKSPATTRKEKPSQSQNM</sequence>
<dbReference type="SUPFAM" id="SSF47819">
    <property type="entry name" value="HRDC-like"/>
    <property type="match status" value="1"/>
</dbReference>
<dbReference type="Proteomes" id="UP001234178">
    <property type="component" value="Unassembled WGS sequence"/>
</dbReference>
<dbReference type="EMBL" id="JAOYFB010000038">
    <property type="protein sequence ID" value="KAK4026872.1"/>
    <property type="molecule type" value="Genomic_DNA"/>
</dbReference>
<protein>
    <recommendedName>
        <fullName evidence="4">HRDC domain-containing protein</fullName>
    </recommendedName>
</protein>